<protein>
    <recommendedName>
        <fullName evidence="3 16">NADH-ubiquinone oxidoreductase chain 5</fullName>
        <ecNumber evidence="2 16">7.1.1.2</ecNumber>
    </recommendedName>
</protein>
<accession>A0A411K7L2</accession>
<keyword evidence="13 16" id="KW-0496">Mitochondrion</keyword>
<feature type="transmembrane region" description="Helical" evidence="16">
    <location>
        <begin position="6"/>
        <end position="23"/>
    </location>
</feature>
<dbReference type="PANTHER" id="PTHR42829">
    <property type="entry name" value="NADH-UBIQUINONE OXIDOREDUCTASE CHAIN 5"/>
    <property type="match status" value="1"/>
</dbReference>
<keyword evidence="7" id="KW-0999">Mitochondrion inner membrane</keyword>
<dbReference type="PRINTS" id="PR01435">
    <property type="entry name" value="NPOXDRDTASE5"/>
</dbReference>
<feature type="transmembrane region" description="Helical" evidence="16">
    <location>
        <begin position="613"/>
        <end position="630"/>
    </location>
</feature>
<sequence>MYLLVIFFPLIGSILSGFFKNLLREKGCVFISIRCMLYSTFISYFILFEVAFSNSVCEIISLNWIDCESAFVNWGFYFDSLTAIMLIVVNTVSLCVHMYSSGYMEEDPNLSRFMSYLSLFTFFMLILITSNNFVQMFVGWEGVGLASYLLINFWYTRIQANKSAVKAMIVNRIGDFGLVLGIAIIFYFFKTLDFKVIFSLVPYLSNLYISFLNVDVNIITLICLLLFVGAIGKSAQLGLHVWLPDAMEGPTPVSALIHAATMVTAGVFVLIRCSPLLEYSSFILNFIVIVGSLTAFFASTVGLVQNDIKKVIAYSTCSQLGYMVFCCGLSNYSVSLFHLMNHAFFKALLFLSAGVVIHTMRIDIQDMRRYGGLYALSSISYISILIGSLSLMGFPFLTGFYSKDVILEVAYAKFSVYGTFAHWLGTLSAFFTAFYSFRLVYLTFLSFPAFYPHCAYYLRPHHNIGVLVEKISLDIMSRLMLESLALLCVGSLFIGYFMKDLVIGLGSNFSQSSFLVLIDNLNFIEAEFLPVYIKMLPVIFSILGALFSLFIYSFYMRILVKLQLGNTLFSKFFRSIYIFLNQKWYFDQIYYYFVILPSLNFGYYVTFKTLDRGFIEIFGPLGIVRIFNFISEKMNKLHSGFIFHYVFIMMIGICFILVLVQMNFFIFLKVDDIFYFLFVLFFYVSEKNSYEDFNDYISDN</sequence>
<dbReference type="Pfam" id="PF00662">
    <property type="entry name" value="Proton_antipo_N"/>
    <property type="match status" value="1"/>
</dbReference>
<feature type="transmembrane region" description="Helical" evidence="16">
    <location>
        <begin position="76"/>
        <end position="98"/>
    </location>
</feature>
<dbReference type="PRINTS" id="PR01434">
    <property type="entry name" value="NADHDHGNASE5"/>
</dbReference>
<keyword evidence="12 16" id="KW-0830">Ubiquinone</keyword>
<dbReference type="GeneID" id="39114164"/>
<evidence type="ECO:0000256" key="6">
    <source>
        <dbReference type="ARBA" id="ARBA00022692"/>
    </source>
</evidence>
<dbReference type="GO" id="GO:0042773">
    <property type="term" value="P:ATP synthesis coupled electron transport"/>
    <property type="evidence" value="ECO:0007669"/>
    <property type="project" value="InterPro"/>
</dbReference>
<dbReference type="GO" id="GO:0003954">
    <property type="term" value="F:NADH dehydrogenase activity"/>
    <property type="evidence" value="ECO:0007669"/>
    <property type="project" value="TreeGrafter"/>
</dbReference>
<feature type="transmembrane region" description="Helical" evidence="16">
    <location>
        <begin position="35"/>
        <end position="56"/>
    </location>
</feature>
<organism evidence="20">
    <name type="scientific">Paravannella minima</name>
    <dbReference type="NCBI Taxonomy" id="1443144"/>
    <lineage>
        <taxon>Eukaryota</taxon>
        <taxon>Amoebozoa</taxon>
        <taxon>Discosea</taxon>
        <taxon>Flabellinia</taxon>
        <taxon>Vannellidae</taxon>
        <taxon>Paravannella</taxon>
    </lineage>
</organism>
<dbReference type="InterPro" id="IPR018393">
    <property type="entry name" value="NADHpl_OxRdtase_5_subgr"/>
</dbReference>
<feature type="transmembrane region" description="Helical" evidence="16">
    <location>
        <begin position="209"/>
        <end position="232"/>
    </location>
</feature>
<feature type="transmembrane region" description="Helical" evidence="16">
    <location>
        <begin position="343"/>
        <end position="360"/>
    </location>
</feature>
<evidence type="ECO:0000256" key="14">
    <source>
        <dbReference type="ARBA" id="ARBA00023136"/>
    </source>
</evidence>
<feature type="transmembrane region" description="Helical" evidence="16">
    <location>
        <begin position="167"/>
        <end position="189"/>
    </location>
</feature>
<feature type="transmembrane region" description="Helical" evidence="16">
    <location>
        <begin position="283"/>
        <end position="304"/>
    </location>
</feature>
<evidence type="ECO:0000259" key="18">
    <source>
        <dbReference type="Pfam" id="PF00662"/>
    </source>
</evidence>
<keyword evidence="8" id="KW-1278">Translocase</keyword>
<feature type="transmembrane region" description="Helical" evidence="16">
    <location>
        <begin position="110"/>
        <end position="128"/>
    </location>
</feature>
<dbReference type="Pfam" id="PF06455">
    <property type="entry name" value="NADH5_C"/>
    <property type="match status" value="1"/>
</dbReference>
<dbReference type="GO" id="GO:0015990">
    <property type="term" value="P:electron transport coupled proton transport"/>
    <property type="evidence" value="ECO:0007669"/>
    <property type="project" value="TreeGrafter"/>
</dbReference>
<keyword evidence="6 16" id="KW-0812">Transmembrane</keyword>
<feature type="transmembrane region" description="Helical" evidence="16">
    <location>
        <begin position="372"/>
        <end position="394"/>
    </location>
</feature>
<comment type="catalytic activity">
    <reaction evidence="15 16">
        <text>a ubiquinone + NADH + 5 H(+)(in) = a ubiquinol + NAD(+) + 4 H(+)(out)</text>
        <dbReference type="Rhea" id="RHEA:29091"/>
        <dbReference type="Rhea" id="RHEA-COMP:9565"/>
        <dbReference type="Rhea" id="RHEA-COMP:9566"/>
        <dbReference type="ChEBI" id="CHEBI:15378"/>
        <dbReference type="ChEBI" id="CHEBI:16389"/>
        <dbReference type="ChEBI" id="CHEBI:17976"/>
        <dbReference type="ChEBI" id="CHEBI:57540"/>
        <dbReference type="ChEBI" id="CHEBI:57945"/>
        <dbReference type="EC" id="7.1.1.2"/>
    </reaction>
</comment>
<evidence type="ECO:0000256" key="2">
    <source>
        <dbReference type="ARBA" id="ARBA00012944"/>
    </source>
</evidence>
<keyword evidence="14 16" id="KW-0472">Membrane</keyword>
<evidence type="ECO:0000256" key="10">
    <source>
        <dbReference type="ARBA" id="ARBA00022989"/>
    </source>
</evidence>
<dbReference type="GO" id="GO:0008137">
    <property type="term" value="F:NADH dehydrogenase (ubiquinone) activity"/>
    <property type="evidence" value="ECO:0007669"/>
    <property type="project" value="UniProtKB-EC"/>
</dbReference>
<feature type="domain" description="NADH:quinone oxidoreductase/Mrp antiporter transmembrane" evidence="17">
    <location>
        <begin position="130"/>
        <end position="418"/>
    </location>
</feature>
<feature type="transmembrane region" description="Helical" evidence="16">
    <location>
        <begin position="253"/>
        <end position="271"/>
    </location>
</feature>
<evidence type="ECO:0000256" key="9">
    <source>
        <dbReference type="ARBA" id="ARBA00022982"/>
    </source>
</evidence>
<name>A0A411K7L2_9EUKA</name>
<comment type="similarity">
    <text evidence="16">Belongs to the complex I subunit 5 family.</text>
</comment>
<feature type="transmembrane region" description="Helical" evidence="16">
    <location>
        <begin position="414"/>
        <end position="437"/>
    </location>
</feature>
<proteinExistence type="inferred from homology"/>
<feature type="transmembrane region" description="Helical" evidence="16">
    <location>
        <begin position="642"/>
        <end position="660"/>
    </location>
</feature>
<evidence type="ECO:0000256" key="1">
    <source>
        <dbReference type="ARBA" id="ARBA00004448"/>
    </source>
</evidence>
<dbReference type="AlphaFoldDB" id="A0A411K7L2"/>
<evidence type="ECO:0000256" key="4">
    <source>
        <dbReference type="ARBA" id="ARBA00022448"/>
    </source>
</evidence>
<feature type="transmembrane region" description="Helical" evidence="16">
    <location>
        <begin position="589"/>
        <end position="607"/>
    </location>
</feature>
<feature type="transmembrane region" description="Helical" evidence="16">
    <location>
        <begin position="479"/>
        <end position="498"/>
    </location>
</feature>
<reference evidence="20" key="1">
    <citation type="journal article" date="2019" name="Eur. J. Protist.">
        <title>The complete mitochondrial genome of Paravannella minima (Amoebozoa, Discosea, Vannellida).</title>
        <authorList>
            <person name="Bondarenko N."/>
            <person name="Glotova A."/>
            <person name="Nassonova E."/>
            <person name="Masharsky A."/>
            <person name="Polev D."/>
            <person name="Smirnov A."/>
        </authorList>
    </citation>
    <scope>NUCLEOTIDE SEQUENCE</scope>
</reference>
<dbReference type="NCBIfam" id="TIGR01974">
    <property type="entry name" value="NDH_I_L"/>
    <property type="match status" value="1"/>
</dbReference>
<dbReference type="NCBIfam" id="NF005141">
    <property type="entry name" value="PRK06590.1"/>
    <property type="match status" value="1"/>
</dbReference>
<geneLocation type="mitochondrion" evidence="20"/>
<evidence type="ECO:0000256" key="8">
    <source>
        <dbReference type="ARBA" id="ARBA00022967"/>
    </source>
</evidence>
<keyword evidence="4 16" id="KW-0813">Transport</keyword>
<feature type="transmembrane region" description="Helical" evidence="16">
    <location>
        <begin position="531"/>
        <end position="555"/>
    </location>
</feature>
<dbReference type="EMBL" id="MH910097">
    <property type="protein sequence ID" value="QBC73412.1"/>
    <property type="molecule type" value="Genomic_DNA"/>
</dbReference>
<gene>
    <name evidence="20" type="primary">nad5</name>
</gene>
<keyword evidence="11 16" id="KW-0520">NAD</keyword>
<dbReference type="RefSeq" id="YP_009557773.1">
    <property type="nucleotide sequence ID" value="NC_040955.1"/>
</dbReference>
<evidence type="ECO:0000256" key="11">
    <source>
        <dbReference type="ARBA" id="ARBA00023027"/>
    </source>
</evidence>
<dbReference type="GO" id="GO:0005743">
    <property type="term" value="C:mitochondrial inner membrane"/>
    <property type="evidence" value="ECO:0007669"/>
    <property type="project" value="UniProtKB-SubCell"/>
</dbReference>
<feature type="transmembrane region" description="Helical" evidence="16">
    <location>
        <begin position="311"/>
        <end position="331"/>
    </location>
</feature>
<feature type="domain" description="NADH dehydrogenase subunit 5 C-terminal" evidence="19">
    <location>
        <begin position="528"/>
        <end position="659"/>
    </location>
</feature>
<dbReference type="PANTHER" id="PTHR42829:SF2">
    <property type="entry name" value="NADH-UBIQUINONE OXIDOREDUCTASE CHAIN 5"/>
    <property type="match status" value="1"/>
</dbReference>
<dbReference type="InterPro" id="IPR001516">
    <property type="entry name" value="Proton_antipo_N"/>
</dbReference>
<comment type="function">
    <text evidence="16">Core subunit of the mitochondrial membrane respiratory chain NADH dehydrogenase (Complex I) which catalyzes electron transfer from NADH through the respiratory chain, using ubiquinone as an electron acceptor. Essential for the catalytic activity and assembly of complex I.</text>
</comment>
<dbReference type="InterPro" id="IPR003945">
    <property type="entry name" value="NU5C-like"/>
</dbReference>
<evidence type="ECO:0000256" key="7">
    <source>
        <dbReference type="ARBA" id="ARBA00022792"/>
    </source>
</evidence>
<evidence type="ECO:0000313" key="20">
    <source>
        <dbReference type="EMBL" id="QBC73412.1"/>
    </source>
</evidence>
<evidence type="ECO:0000256" key="12">
    <source>
        <dbReference type="ARBA" id="ARBA00023075"/>
    </source>
</evidence>
<feature type="transmembrane region" description="Helical" evidence="16">
    <location>
        <begin position="134"/>
        <end position="155"/>
    </location>
</feature>
<dbReference type="Pfam" id="PF00361">
    <property type="entry name" value="Proton_antipo_M"/>
    <property type="match status" value="1"/>
</dbReference>
<evidence type="ECO:0000259" key="17">
    <source>
        <dbReference type="Pfam" id="PF00361"/>
    </source>
</evidence>
<dbReference type="Gene3D" id="1.20.5.2700">
    <property type="match status" value="1"/>
</dbReference>
<feature type="domain" description="NADH-Ubiquinone oxidoreductase (complex I) chain 5 N-terminal" evidence="18">
    <location>
        <begin position="64"/>
        <end position="114"/>
    </location>
</feature>
<evidence type="ECO:0000256" key="15">
    <source>
        <dbReference type="ARBA" id="ARBA00049551"/>
    </source>
</evidence>
<evidence type="ECO:0000256" key="5">
    <source>
        <dbReference type="ARBA" id="ARBA00022660"/>
    </source>
</evidence>
<comment type="subcellular location">
    <subcellularLocation>
        <location evidence="1">Mitochondrion inner membrane</location>
        <topology evidence="1">Multi-pass membrane protein</topology>
    </subcellularLocation>
</comment>
<evidence type="ECO:0000256" key="13">
    <source>
        <dbReference type="ARBA" id="ARBA00023128"/>
    </source>
</evidence>
<dbReference type="EC" id="7.1.1.2" evidence="2 16"/>
<evidence type="ECO:0000259" key="19">
    <source>
        <dbReference type="Pfam" id="PF06455"/>
    </source>
</evidence>
<dbReference type="InterPro" id="IPR001750">
    <property type="entry name" value="ND/Mrp_TM"/>
</dbReference>
<keyword evidence="10 16" id="KW-1133">Transmembrane helix</keyword>
<dbReference type="InterPro" id="IPR010934">
    <property type="entry name" value="NADH_DH_su5_C"/>
</dbReference>
<keyword evidence="9" id="KW-0249">Electron transport</keyword>
<feature type="transmembrane region" description="Helical" evidence="16">
    <location>
        <begin position="666"/>
        <end position="684"/>
    </location>
</feature>
<keyword evidence="5" id="KW-0679">Respiratory chain</keyword>
<evidence type="ECO:0000256" key="16">
    <source>
        <dbReference type="RuleBase" id="RU003404"/>
    </source>
</evidence>
<evidence type="ECO:0000256" key="3">
    <source>
        <dbReference type="ARBA" id="ARBA00021096"/>
    </source>
</evidence>